<feature type="domain" description="CUB" evidence="10">
    <location>
        <begin position="3244"/>
        <end position="3377"/>
    </location>
</feature>
<sequence>MFLSLKSRQDTTNSAVRVVLNSAKHSLIAVRIIERSQYETKLSDAKFDDRSQEFEEVEGRQDKQRHEKAWIVGEDDEADNVRSCKPTVFKFQDFRKLNKLIDMNSCEPNKCKNGATCIPQVGPKFTCLCPPHFTGQTCEADVDECSVYNGTMAGCQNNGTCVNRRGGFDCECHSGYHGPLCQYHMSACSKTFELCGPHGHCIENILDTTISSSGEANAYKCICDWGFKVSNDKNNPTCVDVDECESNPCHPGVDCVNMPGSFVCSGCPEGYKMEGNSCVDVDECQGEVKVCSPLVKCFNTIGSYYCGDCPDGYSGSGETCSRDDVCEDNKCHELATCKPTDESYSAVGAYICYCPDGYVGDGVGEDGCVKSKSTVCQSNECFNGGKCKPTSATQYQCICEDGFSGKFCEKTSPCQSNPCLNGGSCVVVDDSAYCDCPEHFFGRTCAEEEEYCGAHFTHKTGNYSFTFPARNKTDPAICDFVFNIPAVSSAVRISFTSFDEFTQEGDTPTDCTTTDGNLTLYDGPNDSSPEFATFCGDSHSVHAPLSDMPITMTSTGAMMRFRGTQGTFSIEWETIERKCGFRTSKPEGMLSVPQNKQDIVCEWFISAPGGKVIEITIPPIVMHSKENENCDQNSLEIFDGYSTYDRHRILESCSSSLEAQTLKSTGPFLSVSFVSNMLQSVSGLETIRGFTLKYKFVDPDRTCGAEIDNVNNDFDFNGVIESPNYGSLYPPNMDCTWKINGTLGNGSYSGDMVLKLTFESFDVKSGFSANGPGVMHYRSFRRLYPIDGDVVFGRGGLSRLSAYRNMMEFGTCTNDYLKIHDGDGNMLSEGCNPRKPPNELTVTNPAAVLVFHSDAADQGKGFRVRYEMMCQKRVRGNGTIQTWNFPNGGAAGTCTYVVEAPKTHVINIRFLTVGLRVLPMSECFYAPKDLSSYENYVERGPLTAKCATVFLLSGGRSDNLFFNRRYVCARYPFVEGSWLSVSASRPLKITVASDGNPLFKGLSLEYKTTDVGCGGLFSSMTGTISSPNYPEKYLAHMHCVYQIYVSWSRAVKLTFDVFDLEVTPTKGCEYDRVEIYTSYHNETVHGDLLGKFCGSMIPPAIFSTSNTMAVVFVSDRSVAGAGWNAKFEAISRRTTCDYTMTAPSGSLVFNPDMGTKYDKCEYHIAVHDNRRILLKMENMTLPCGKSSLSFRNGPTETSPPFLSIPPEVCTPQVNYMPMIRSFSNRVTIVFKSVNTEGSFFNLTYETIGFPTLQKTFKTNFSGCGGRVDGLSGVVSAPQYPLSDKKNMKCEWTVAVALGNKVRFALTALDDLSSSDASGFCPLFFQLDLILYVSILFQFFNSARLGNLHLKRFCAKELASEPITSDDNELLIRYNQAGGFQSNKIFGFSGHFTTLCKDIVLDGISGNIQNPGYPYKVHNSQYCTWTIRVPKGNRIIVTVHEFSVSQNRFYSYQSTPCKSDMLKVDDTDLAEAQVTFQNTQHNVTNSINKFCDRAVPRTIKSRHNTMKLTYNSQSDPTNKFWLSWSTLGCSWDISSPQSLMITRDHIDTEVDEFECQIKIQAPVGKQINLNITKFDLLPVATSDCTYKTNSNFNGMALFMGSSNASGAAFQSFCSPISQQIISSHTNELFIHISLNKDRLKDVVLMHAKIDFVDTPADKDACGGIINCKFHVTIPQVLKMERGSDRTILSPGFPSPYPLGVKCRWLVNAPPGYHIEYTIEEYHTPNYHEERQARTKFNLGNSNVTCQWYMPYNDGMLTFYVGNETNQSPFEKICDESSTPKTFEMYATRSLITFEGASNLMGQKTGQAVRDKNGVRISIRARCGGVVYAESKPQVISMYHDEEEGSCNVTIKKKDPEDSEIYIRLEEFAKVNASSLLTIEDKIDIYVGGVLKYTEMLAADTTMQEYAAEDDMILSVKHANAAHSAVIVVSTDERNCGGEVKHSQGTIYAPTRNLDKPFDCAWTVTNNDGNTVTVSILDHNLKSTPNCTDSYIEIRKNNSSGPLLKRQCDISSIDTTEFEAQTLYIFLRYRPSTSVSEDEETDVDQQDSNSRPLFKARYEKVSGGRPSNRFVSNPMIDGVETMVWTLDTADEKAGILVMFHELYIPSPSSYLRFTIAGENDDVETVGYQEVTGTMMPEEKFFETSVIRVYGKLDKNDRFSFSWYAVPLNSRNMTEAKKEKKVYDCGGDIIASYDWNSFNNPLPPGQSSGYEENMHCRWIIRRPMFTGIELKFDYLNLEDADNCNYDFVSFRLQFEELPEEEGEPDFTGASKHCTLARSNGTFHFSVNKALHIHFVSDRSRHGVGFKLNYRLTCNAFEHVRPGVFFEHTLTSPNYNLTYGPRIWNCQYTLIMETNRKIFVQIVDLDMEDRTPCDPDNSLVLGNRYSEIQPALTQYAAATKFCGRLDQGEPANFTSARGRLFIKFSSTPASRRGFKLIMKEHMTECSSGLIQVDENTPSRILQSPEFPQRIPNSVECEYVMTTPNGHRIMLTFDPDNFDMDGNGENCRDHYVEIRDGPSQFSNMIGKYCGNKPPSSIYSTNNFLYMKLHTSEYGRSKKFLATVELATCGGTTIVQENVTSHITSPNFPDPFTTPVQCQWNVRSPNTHMIDTKMDHLWLFYNQNCTMEQVIVRDGNSTATPLIGPACITRQVPEGYSRSASNQLTVQFSSNATASRGSRMYCNQKKCGFDLAVKLSKEKCGGVIDGVSGTLTPPGYPDKLLPHVKCVWDFKSKPGMIWSFKINWLAEEHYRSTGFVRTPKNNCFLDLMILEGIPPYTGAQMNKHFCKNITRIYSSTDISRITYDDSSTREHLAMYGLDEGSSNETFYAPFTVEYLAVPATKETKGCTMTVDTNRTLEFHGYAKLNGKGIGVDGVFNFFENESHPISLKNFVMYQLRNQSTTEVFISNWTIIKWRSASKGTWEFVCHGDLMSRSNVTTEPVPLSKTVCDITAMKENVTEMIYVNPTIDVFVAQLFRDHDPQEFNLTIEFQKCGGVITSPNRGEITSPNFGTGQKYLPGSKCRWILEAPEGQIVKVKIVEMRIMYEHHCEKDHLIVGEGRQAELNPIHRYCHNIDGEAEQKLEDRFKTIKTHGRYMTLQWVTDMKSEEAGWKLEYEFVNENDECGFHARGMSGQIRSPHFGEKDYDNDLECVWDIQVPVGYHVNLKFRDFDIETSGNCEKDQLMVSQEHSTRANSPNGDYYFLFQDEEKENPLCGVMHPLDWDSESNRIRLNFTTDSSTTAKGFRIDWEAKCGTVYRLNHGVISSPHYPEGYPNEEASCTYLISPPDQNSVIALKFSDFDLSSIKSFFGRSPCEEDYLQIIEASTDRVLYTICAGSAVPSDPMVFKGPIGLKFVTSKSFLWSLDDTETVKNKKKTRGFQLAYSISKCGDNIELREGTSYHTVVTSPAFPLPYAKDLDCVWNITTEPDRQLYVRFERMDLEAFMDCTADYVEIFDSSDIQANKTLGKFCGTMKQAPQYRIMSTGPNMLIHMKTDFNVNAGGFRVIVQSTLGEKDGCGGRLTATDSWQTLSSPQDDDGNYPNSLMCGWTISGPVDSQLRIRIDSIDTEQLEYPPGVKPDPECIDVLNIYDGQESFSPLLAGDICTSDNPPPKSLQTSHRHAFLTFSTDRDGVGRGFNISYKIENSECGGWLQATSDMKTLVYKGITKEENKEVDKGRSFQRCRFMIRGTKTEPVIVNFKQFNIPSKAEDCSDAYVEIRDVGSLQECQHPACAREPNQRKITKLCGSHVPNAHVSNTNTIQIIVSAGIVPTANHSRSMFKFEYNLLDNCNRTIDTNTIKSGRLTSPNYPQPYSENSTCFTKLQPSNQKMLMVFHELVLEEPNTATNLCEYDHLLFREEGTNGTKYCGTSLPATFVSSGKDVTMEFKSDHSLNHGGYDMSYYTVVSQRDNFIQFADSYELDGIISSIGYPNGYNKSISQVFTLRPPNSHDCSIIFSDVNVGLVKPKEECRQLAEEYIEIEVMYKGEKRSANIRDCTFSNRNPRELILSADSTDRYVKLTFRSDSKSENDGRGFKIRWACHNIGRTEAVLSN</sequence>
<dbReference type="PROSITE" id="PS50026">
    <property type="entry name" value="EGF_3"/>
    <property type="match status" value="7"/>
</dbReference>
<keyword evidence="2" id="KW-0964">Secreted</keyword>
<feature type="domain" description="EGF-like" evidence="11">
    <location>
        <begin position="240"/>
        <end position="279"/>
    </location>
</feature>
<dbReference type="PROSITE" id="PS00022">
    <property type="entry name" value="EGF_1"/>
    <property type="match status" value="4"/>
</dbReference>
<evidence type="ECO:0000256" key="8">
    <source>
        <dbReference type="PROSITE-ProRule" id="PRU00059"/>
    </source>
</evidence>
<feature type="disulfide bond" evidence="9">
    <location>
        <begin position="172"/>
        <end position="181"/>
    </location>
</feature>
<feature type="domain" description="CUB" evidence="10">
    <location>
        <begin position="3637"/>
        <end position="3775"/>
    </location>
</feature>
<dbReference type="SMART" id="SM00042">
    <property type="entry name" value="CUB"/>
    <property type="match status" value="20"/>
</dbReference>
<dbReference type="SMART" id="SM00181">
    <property type="entry name" value="EGF"/>
    <property type="match status" value="8"/>
</dbReference>
<dbReference type="FunFam" id="2.10.25.10:FF:000045">
    <property type="entry name" value="Slit guidance ligand 2"/>
    <property type="match status" value="1"/>
</dbReference>
<reference evidence="12 13" key="2">
    <citation type="journal article" date="2011" name="PLoS Genet.">
        <title>Caenorhabditis briggsae recombinant inbred line genotypes reveal inter-strain incompatibility and the evolution of recombination.</title>
        <authorList>
            <person name="Ross J.A."/>
            <person name="Koboldt D.C."/>
            <person name="Staisch J.E."/>
            <person name="Chamberlin H.M."/>
            <person name="Gupta B.P."/>
            <person name="Miller R.D."/>
            <person name="Baird S.E."/>
            <person name="Haag E.S."/>
        </authorList>
    </citation>
    <scope>NUCLEOTIDE SEQUENCE [LARGE SCALE GENOMIC DNA]</scope>
    <source>
        <strain evidence="12 13">AF16</strain>
    </source>
</reference>
<feature type="domain" description="CUB" evidence="10">
    <location>
        <begin position="3116"/>
        <end position="3243"/>
    </location>
</feature>
<feature type="disulfide bond" evidence="8">
    <location>
        <begin position="3116"/>
        <end position="3143"/>
    </location>
</feature>
<feature type="domain" description="CUB" evidence="10">
    <location>
        <begin position="1660"/>
        <end position="1820"/>
    </location>
</feature>
<feature type="domain" description="EGF-like" evidence="11">
    <location>
        <begin position="372"/>
        <end position="409"/>
    </location>
</feature>
<dbReference type="GO" id="GO:0007399">
    <property type="term" value="P:nervous system development"/>
    <property type="evidence" value="ECO:0007669"/>
    <property type="project" value="UniProtKB-ARBA"/>
</dbReference>
<dbReference type="PROSITE" id="PS01180">
    <property type="entry name" value="CUB"/>
    <property type="match status" value="20"/>
</dbReference>
<feature type="disulfide bond" evidence="8">
    <location>
        <begin position="3244"/>
        <end position="3271"/>
    </location>
</feature>
<feature type="domain" description="CUB" evidence="10">
    <location>
        <begin position="579"/>
        <end position="697"/>
    </location>
</feature>
<keyword evidence="5" id="KW-0677">Repeat</keyword>
<feature type="domain" description="CUB" evidence="10">
    <location>
        <begin position="3778"/>
        <end position="3892"/>
    </location>
</feature>
<dbReference type="CDD" id="cd00041">
    <property type="entry name" value="CUB"/>
    <property type="match status" value="18"/>
</dbReference>
<feature type="domain" description="CUB" evidence="10">
    <location>
        <begin position="2182"/>
        <end position="2309"/>
    </location>
</feature>
<dbReference type="GO" id="GO:0005509">
    <property type="term" value="F:calcium ion binding"/>
    <property type="evidence" value="ECO:0007669"/>
    <property type="project" value="InterPro"/>
</dbReference>
<evidence type="ECO:0000256" key="9">
    <source>
        <dbReference type="PROSITE-ProRule" id="PRU00076"/>
    </source>
</evidence>
<dbReference type="OMA" id="RGFTVRW"/>
<keyword evidence="3 9" id="KW-0245">EGF-like domain</keyword>
<dbReference type="InParanoid" id="A8X768"/>
<evidence type="ECO:0000256" key="2">
    <source>
        <dbReference type="ARBA" id="ARBA00022525"/>
    </source>
</evidence>
<dbReference type="InterPro" id="IPR000859">
    <property type="entry name" value="CUB_dom"/>
</dbReference>
<evidence type="ECO:0000256" key="4">
    <source>
        <dbReference type="ARBA" id="ARBA00022729"/>
    </source>
</evidence>
<dbReference type="Pfam" id="PF00431">
    <property type="entry name" value="CUB"/>
    <property type="match status" value="15"/>
</dbReference>
<feature type="domain" description="CUB" evidence="10">
    <location>
        <begin position="2563"/>
        <end position="2690"/>
    </location>
</feature>
<dbReference type="InterPro" id="IPR009030">
    <property type="entry name" value="Growth_fac_rcpt_cys_sf"/>
</dbReference>
<dbReference type="Pfam" id="PF00008">
    <property type="entry name" value="EGF"/>
    <property type="match status" value="3"/>
</dbReference>
<dbReference type="STRING" id="6238.A8X768"/>
<feature type="domain" description="CUB" evidence="10">
    <location>
        <begin position="1136"/>
        <end position="1247"/>
    </location>
</feature>
<feature type="domain" description="CUB" evidence="10">
    <location>
        <begin position="1934"/>
        <end position="2059"/>
    </location>
</feature>
<evidence type="ECO:0000313" key="13">
    <source>
        <dbReference type="Proteomes" id="UP000008549"/>
    </source>
</evidence>
<dbReference type="HOGENOM" id="CLU_000172_1_0_1"/>
<dbReference type="SUPFAM" id="SSF57184">
    <property type="entry name" value="Growth factor receptor domain"/>
    <property type="match status" value="1"/>
</dbReference>
<evidence type="ECO:0000313" key="12">
    <source>
        <dbReference type="EMBL" id="CAP28479.2"/>
    </source>
</evidence>
<comment type="caution">
    <text evidence="9">Lacks conserved residue(s) required for the propagation of feature annotation.</text>
</comment>
<dbReference type="InterPro" id="IPR000742">
    <property type="entry name" value="EGF"/>
</dbReference>
<dbReference type="Pfam" id="PF07645">
    <property type="entry name" value="EGF_CA"/>
    <property type="match status" value="3"/>
</dbReference>
<dbReference type="FunFam" id="2.60.120.290:FF:000013">
    <property type="entry name" value="Membrane frizzled-related protein"/>
    <property type="match status" value="1"/>
</dbReference>
<name>A8X768_CAEBR</name>
<dbReference type="InterPro" id="IPR000152">
    <property type="entry name" value="EGF-type_Asp/Asn_hydroxyl_site"/>
</dbReference>
<feature type="disulfide bond" evidence="9">
    <location>
        <begin position="129"/>
        <end position="138"/>
    </location>
</feature>
<dbReference type="PANTHER" id="PTHR24251">
    <property type="entry name" value="OVOCHYMASE-RELATED"/>
    <property type="match status" value="1"/>
</dbReference>
<dbReference type="InterPro" id="IPR035914">
    <property type="entry name" value="Sperma_CUB_dom_sf"/>
</dbReference>
<comment type="subcellular location">
    <subcellularLocation>
        <location evidence="1">Secreted</location>
    </subcellularLocation>
</comment>
<evidence type="ECO:0000256" key="7">
    <source>
        <dbReference type="ARBA" id="ARBA00023180"/>
    </source>
</evidence>
<dbReference type="Gene3D" id="2.60.120.290">
    <property type="entry name" value="Spermadhesin, CUB domain"/>
    <property type="match status" value="23"/>
</dbReference>
<dbReference type="FunCoup" id="A8X768">
    <property type="interactions" value="8"/>
</dbReference>
<feature type="domain" description="CUB" evidence="10">
    <location>
        <begin position="2985"/>
        <end position="3110"/>
    </location>
</feature>
<evidence type="ECO:0000256" key="5">
    <source>
        <dbReference type="ARBA" id="ARBA00022737"/>
    </source>
</evidence>
<dbReference type="EMBL" id="HE601197">
    <property type="protein sequence ID" value="CAP28479.2"/>
    <property type="molecule type" value="Genomic_DNA"/>
</dbReference>
<keyword evidence="7" id="KW-0325">Glycoprotein</keyword>
<feature type="domain" description="EGF-like" evidence="11">
    <location>
        <begin position="280"/>
        <end position="321"/>
    </location>
</feature>
<dbReference type="InterPro" id="IPR001881">
    <property type="entry name" value="EGF-like_Ca-bd_dom"/>
</dbReference>
<feature type="domain" description="CUB" evidence="10">
    <location>
        <begin position="3379"/>
        <end position="3500"/>
    </location>
</feature>
<dbReference type="CDD" id="cd00054">
    <property type="entry name" value="EGF_CA"/>
    <property type="match status" value="5"/>
</dbReference>
<dbReference type="SUPFAM" id="SSF57196">
    <property type="entry name" value="EGF/Laminin"/>
    <property type="match status" value="5"/>
</dbReference>
<feature type="domain" description="CUB" evidence="10">
    <location>
        <begin position="1013"/>
        <end position="1130"/>
    </location>
</feature>
<feature type="disulfide bond" evidence="9">
    <location>
        <begin position="436"/>
        <end position="445"/>
    </location>
</feature>
<feature type="domain" description="CUB" evidence="10">
    <location>
        <begin position="703"/>
        <end position="869"/>
    </location>
</feature>
<dbReference type="Gene3D" id="2.10.25.10">
    <property type="entry name" value="Laminin"/>
    <property type="match status" value="7"/>
</dbReference>
<feature type="domain" description="EGF-like" evidence="11">
    <location>
        <begin position="141"/>
        <end position="182"/>
    </location>
</feature>
<dbReference type="PROSITE" id="PS01187">
    <property type="entry name" value="EGF_CA"/>
    <property type="match status" value="1"/>
</dbReference>
<keyword evidence="6 9" id="KW-1015">Disulfide bond</keyword>
<proteinExistence type="predicted"/>
<feature type="domain" description="CUB" evidence="10">
    <location>
        <begin position="2441"/>
        <end position="2561"/>
    </location>
</feature>
<evidence type="ECO:0000259" key="10">
    <source>
        <dbReference type="PROSITE" id="PS01180"/>
    </source>
</evidence>
<dbReference type="GO" id="GO:0005576">
    <property type="term" value="C:extracellular region"/>
    <property type="evidence" value="ECO:0007669"/>
    <property type="project" value="UniProtKB-SubCell"/>
</dbReference>
<dbReference type="InterPro" id="IPR049883">
    <property type="entry name" value="NOTCH1_EGF-like"/>
</dbReference>
<dbReference type="SUPFAM" id="SSF49854">
    <property type="entry name" value="Spermadhesin, CUB domain"/>
    <property type="match status" value="23"/>
</dbReference>
<feature type="domain" description="EGF-like" evidence="11">
    <location>
        <begin position="410"/>
        <end position="446"/>
    </location>
</feature>
<reference evidence="12 13" key="1">
    <citation type="journal article" date="2003" name="PLoS Biol.">
        <title>The genome sequence of Caenorhabditis briggsae: a platform for comparative genomics.</title>
        <authorList>
            <person name="Stein L.D."/>
            <person name="Bao Z."/>
            <person name="Blasiar D."/>
            <person name="Blumenthal T."/>
            <person name="Brent M.R."/>
            <person name="Chen N."/>
            <person name="Chinwalla A."/>
            <person name="Clarke L."/>
            <person name="Clee C."/>
            <person name="Coghlan A."/>
            <person name="Coulson A."/>
            <person name="D'Eustachio P."/>
            <person name="Fitch D.H."/>
            <person name="Fulton L.A."/>
            <person name="Fulton R.E."/>
            <person name="Griffiths-Jones S."/>
            <person name="Harris T.W."/>
            <person name="Hillier L.W."/>
            <person name="Kamath R."/>
            <person name="Kuwabara P.E."/>
            <person name="Mardis E.R."/>
            <person name="Marra M.A."/>
            <person name="Miner T.L."/>
            <person name="Minx P."/>
            <person name="Mullikin J.C."/>
            <person name="Plumb R.W."/>
            <person name="Rogers J."/>
            <person name="Schein J.E."/>
            <person name="Sohrmann M."/>
            <person name="Spieth J."/>
            <person name="Stajich J.E."/>
            <person name="Wei C."/>
            <person name="Willey D."/>
            <person name="Wilson R.K."/>
            <person name="Durbin R."/>
            <person name="Waterston R.H."/>
        </authorList>
    </citation>
    <scope>NUCLEOTIDE SEQUENCE [LARGE SCALE GENOMIC DNA]</scope>
    <source>
        <strain evidence="12 13">AF16</strain>
    </source>
</reference>
<evidence type="ECO:0000313" key="14">
    <source>
        <dbReference type="WormBase" id="CBG08530"/>
    </source>
</evidence>
<protein>
    <submittedName>
        <fullName evidence="12">Protein CBG08530</fullName>
    </submittedName>
</protein>
<dbReference type="PROSITE" id="PS00010">
    <property type="entry name" value="ASX_HYDROXYL"/>
    <property type="match status" value="1"/>
</dbReference>
<keyword evidence="13" id="KW-1185">Reference proteome</keyword>
<feature type="domain" description="CUB" evidence="10">
    <location>
        <begin position="1263"/>
        <end position="1394"/>
    </location>
</feature>
<dbReference type="InterPro" id="IPR018097">
    <property type="entry name" value="EGF_Ca-bd_CS"/>
</dbReference>
<feature type="disulfide bond" evidence="9">
    <location>
        <begin position="399"/>
        <end position="408"/>
    </location>
</feature>
<dbReference type="Proteomes" id="UP000008549">
    <property type="component" value="Unassembled WGS sequence"/>
</dbReference>
<feature type="domain" description="EGF-like" evidence="11">
    <location>
        <begin position="102"/>
        <end position="139"/>
    </location>
</feature>
<feature type="domain" description="CUB" evidence="10">
    <location>
        <begin position="2310"/>
        <end position="2437"/>
    </location>
</feature>
<evidence type="ECO:0000256" key="3">
    <source>
        <dbReference type="ARBA" id="ARBA00022536"/>
    </source>
</evidence>
<feature type="domain" description="EGF-like" evidence="11">
    <location>
        <begin position="322"/>
        <end position="364"/>
    </location>
</feature>
<dbReference type="FunFam" id="2.60.120.290:FF:000005">
    <property type="entry name" value="Procollagen C-endopeptidase enhancer 1"/>
    <property type="match status" value="1"/>
</dbReference>
<feature type="domain" description="CUB" evidence="10">
    <location>
        <begin position="1395"/>
        <end position="1526"/>
    </location>
</feature>
<evidence type="ECO:0000256" key="6">
    <source>
        <dbReference type="ARBA" id="ARBA00023157"/>
    </source>
</evidence>
<feature type="domain" description="CUB" evidence="10">
    <location>
        <begin position="2694"/>
        <end position="2831"/>
    </location>
</feature>
<evidence type="ECO:0000256" key="1">
    <source>
        <dbReference type="ARBA" id="ARBA00004613"/>
    </source>
</evidence>
<feature type="disulfide bond" evidence="8">
    <location>
        <begin position="1395"/>
        <end position="1422"/>
    </location>
</feature>
<dbReference type="WormBase" id="CBG08530">
    <property type="protein sequence ID" value="CBP44259"/>
    <property type="gene ID" value="WBGene00030302"/>
    <property type="gene designation" value="Cbr-cubn-1"/>
</dbReference>
<organism evidence="12 13">
    <name type="scientific">Caenorhabditis briggsae</name>
    <dbReference type="NCBI Taxonomy" id="6238"/>
    <lineage>
        <taxon>Eukaryota</taxon>
        <taxon>Metazoa</taxon>
        <taxon>Ecdysozoa</taxon>
        <taxon>Nematoda</taxon>
        <taxon>Chromadorea</taxon>
        <taxon>Rhabditida</taxon>
        <taxon>Rhabditina</taxon>
        <taxon>Rhabditomorpha</taxon>
        <taxon>Rhabditoidea</taxon>
        <taxon>Rhabditidae</taxon>
        <taxon>Peloderinae</taxon>
        <taxon>Caenorhabditis</taxon>
    </lineage>
</organism>
<dbReference type="eggNOG" id="KOG4292">
    <property type="taxonomic scope" value="Eukaryota"/>
</dbReference>
<feature type="domain" description="CUB" evidence="10">
    <location>
        <begin position="3507"/>
        <end position="3633"/>
    </location>
</feature>
<gene>
    <name evidence="14" type="primary">cubn-1</name>
    <name evidence="12 14" type="ORF">CBG08530</name>
    <name evidence="12" type="ORF">CBG_08530</name>
</gene>
<dbReference type="PROSITE" id="PS01186">
    <property type="entry name" value="EGF_2"/>
    <property type="match status" value="2"/>
</dbReference>
<accession>A8X768</accession>
<dbReference type="SMART" id="SM00179">
    <property type="entry name" value="EGF_CA"/>
    <property type="match status" value="6"/>
</dbReference>
<keyword evidence="4" id="KW-0732">Signal</keyword>
<evidence type="ECO:0000259" key="11">
    <source>
        <dbReference type="PROSITE" id="PS50026"/>
    </source>
</evidence>
<dbReference type="FunFam" id="2.10.25.10:FF:000005">
    <property type="entry name" value="Fibrillin 2"/>
    <property type="match status" value="1"/>
</dbReference>